<dbReference type="InterPro" id="IPR021797">
    <property type="entry name" value="Wzy_C_2"/>
</dbReference>
<dbReference type="PANTHER" id="PTHR37422">
    <property type="entry name" value="TEICHURONIC ACID BIOSYNTHESIS PROTEIN TUAE"/>
    <property type="match status" value="1"/>
</dbReference>
<name>A0A3A8EXS9_9GAMM</name>
<keyword evidence="10" id="KW-1185">Reference proteome</keyword>
<feature type="domain" description="Protein glycosylation ligase" evidence="8">
    <location>
        <begin position="153"/>
        <end position="178"/>
    </location>
</feature>
<dbReference type="AlphaFoldDB" id="A0A3A8EXS9"/>
<dbReference type="Pfam" id="PF04932">
    <property type="entry name" value="Wzy_C"/>
    <property type="match status" value="1"/>
</dbReference>
<keyword evidence="9" id="KW-0436">Ligase</keyword>
<dbReference type="Pfam" id="PF15864">
    <property type="entry name" value="PglL_A"/>
    <property type="match status" value="1"/>
</dbReference>
<reference evidence="9 10" key="1">
    <citation type="submission" date="2018-09" db="EMBL/GenBank/DDBJ databases">
        <title>The draft genome of Acinetobacter spp. strains.</title>
        <authorList>
            <person name="Qin J."/>
            <person name="Feng Y."/>
            <person name="Zong Z."/>
        </authorList>
    </citation>
    <scope>NUCLEOTIDE SEQUENCE [LARGE SCALE GENOMIC DNA]</scope>
    <source>
        <strain evidence="9 10">WCHAc060096</strain>
    </source>
</reference>
<keyword evidence="2 5" id="KW-0812">Transmembrane</keyword>
<dbReference type="Pfam" id="PF11846">
    <property type="entry name" value="Wzy_C_2"/>
    <property type="match status" value="1"/>
</dbReference>
<evidence type="ECO:0000313" key="10">
    <source>
        <dbReference type="Proteomes" id="UP000269001"/>
    </source>
</evidence>
<proteinExistence type="predicted"/>
<feature type="transmembrane region" description="Helical" evidence="5">
    <location>
        <begin position="235"/>
        <end position="258"/>
    </location>
</feature>
<evidence type="ECO:0000256" key="4">
    <source>
        <dbReference type="ARBA" id="ARBA00023136"/>
    </source>
</evidence>
<evidence type="ECO:0000256" key="2">
    <source>
        <dbReference type="ARBA" id="ARBA00022692"/>
    </source>
</evidence>
<evidence type="ECO:0000259" key="6">
    <source>
        <dbReference type="Pfam" id="PF04932"/>
    </source>
</evidence>
<feature type="transmembrane region" description="Helical" evidence="5">
    <location>
        <begin position="360"/>
        <end position="378"/>
    </location>
</feature>
<feature type="transmembrane region" description="Helical" evidence="5">
    <location>
        <begin position="207"/>
        <end position="223"/>
    </location>
</feature>
<accession>A0A3A8EXS9</accession>
<sequence>MRAFFLLLASILISLAWLSPDHAFPWLTFSSEMLSFAAVLSLLAGLCDQNFKVPRVQWIALASTLIPLVQWMCGLVLDLSSALLFSFYLLGFWWVTLASYNLAIQSDRKKLFTRICYVLMISSVISSVIAVLQWLNLDQHIYGVMELRASNRPFANFAQPNNMSTFLVMGLMGCLYLFEQHKLRKLLLISASVAILFAIALSQSRTAWVVCLFFMVYWSYKTYKYPVRLRIPYMLLWVIGFIAMISLLPSLSSFIASLGAEKVVEASSVAERATSGYLRFDIWTQMLLAIQQHPLSGYGWGQTSLAQLTVFNLHPSHEWVTSGHNILLDIIVWNGLPLGLLIIVYMTCWILWLNHKAKSLESVVALLMVSAILIHALLEFPLRYAYFLFPLGFLLGFVQSQSPELKASILSKYLVRGVVVIGSILMLLIWRDYTVYKLNNGLAFRGEQPTQTVWGSTDIYVLTQFKDRMLWLQMNPTMQLSDEELTQLGQMVENRASPYNLHKYAQLLLANGKAHEAGQYLYYLNMLHHEQYTLQDLSAENAASAIYGEDEKKR</sequence>
<dbReference type="InterPro" id="IPR031726">
    <property type="entry name" value="PglL_A"/>
</dbReference>
<dbReference type="RefSeq" id="WP_120370174.1">
    <property type="nucleotide sequence ID" value="NZ_RAXU01000009.1"/>
</dbReference>
<dbReference type="Proteomes" id="UP000269001">
    <property type="component" value="Unassembled WGS sequence"/>
</dbReference>
<feature type="transmembrane region" description="Helical" evidence="5">
    <location>
        <begin position="185"/>
        <end position="201"/>
    </location>
</feature>
<evidence type="ECO:0000256" key="1">
    <source>
        <dbReference type="ARBA" id="ARBA00004141"/>
    </source>
</evidence>
<dbReference type="PANTHER" id="PTHR37422:SF13">
    <property type="entry name" value="LIPOPOLYSACCHARIDE BIOSYNTHESIS PROTEIN PA4999-RELATED"/>
    <property type="match status" value="1"/>
</dbReference>
<dbReference type="GO" id="GO:0016874">
    <property type="term" value="F:ligase activity"/>
    <property type="evidence" value="ECO:0007669"/>
    <property type="project" value="UniProtKB-KW"/>
</dbReference>
<comment type="caution">
    <text evidence="9">The sequence shown here is derived from an EMBL/GenBank/DDBJ whole genome shotgun (WGS) entry which is preliminary data.</text>
</comment>
<evidence type="ECO:0000313" key="9">
    <source>
        <dbReference type="EMBL" id="RKG33661.1"/>
    </source>
</evidence>
<feature type="domain" description="Virulence factor membrane-bound polymerase C-terminal" evidence="7">
    <location>
        <begin position="365"/>
        <end position="535"/>
    </location>
</feature>
<evidence type="ECO:0000256" key="5">
    <source>
        <dbReference type="SAM" id="Phobius"/>
    </source>
</evidence>
<feature type="domain" description="O-antigen ligase-related" evidence="6">
    <location>
        <begin position="191"/>
        <end position="343"/>
    </location>
</feature>
<feature type="transmembrane region" description="Helical" evidence="5">
    <location>
        <begin position="330"/>
        <end position="353"/>
    </location>
</feature>
<comment type="subcellular location">
    <subcellularLocation>
        <location evidence="1">Membrane</location>
        <topology evidence="1">Multi-pass membrane protein</topology>
    </subcellularLocation>
</comment>
<dbReference type="InterPro" id="IPR007016">
    <property type="entry name" value="O-antigen_ligase-rel_domated"/>
</dbReference>
<dbReference type="GO" id="GO:0016020">
    <property type="term" value="C:membrane"/>
    <property type="evidence" value="ECO:0007669"/>
    <property type="project" value="UniProtKB-SubCell"/>
</dbReference>
<dbReference type="InterPro" id="IPR051533">
    <property type="entry name" value="WaaL-like"/>
</dbReference>
<feature type="transmembrane region" description="Helical" evidence="5">
    <location>
        <begin position="157"/>
        <end position="178"/>
    </location>
</feature>
<evidence type="ECO:0000256" key="3">
    <source>
        <dbReference type="ARBA" id="ARBA00022989"/>
    </source>
</evidence>
<keyword evidence="3 5" id="KW-1133">Transmembrane helix</keyword>
<feature type="transmembrane region" description="Helical" evidence="5">
    <location>
        <begin position="58"/>
        <end position="77"/>
    </location>
</feature>
<feature type="transmembrane region" description="Helical" evidence="5">
    <location>
        <begin position="115"/>
        <end position="137"/>
    </location>
</feature>
<organism evidence="9 10">
    <name type="scientific">Acinetobacter guerrae</name>
    <dbReference type="NCBI Taxonomy" id="1843371"/>
    <lineage>
        <taxon>Bacteria</taxon>
        <taxon>Pseudomonadati</taxon>
        <taxon>Pseudomonadota</taxon>
        <taxon>Gammaproteobacteria</taxon>
        <taxon>Moraxellales</taxon>
        <taxon>Moraxellaceae</taxon>
        <taxon>Acinetobacter</taxon>
    </lineage>
</organism>
<protein>
    <submittedName>
        <fullName evidence="9">O-antigen ligase family protein</fullName>
    </submittedName>
</protein>
<feature type="transmembrane region" description="Helical" evidence="5">
    <location>
        <begin position="413"/>
        <end position="430"/>
    </location>
</feature>
<feature type="transmembrane region" description="Helical" evidence="5">
    <location>
        <begin position="33"/>
        <end position="51"/>
    </location>
</feature>
<dbReference type="EMBL" id="RAXU01000009">
    <property type="protein sequence ID" value="RKG33661.1"/>
    <property type="molecule type" value="Genomic_DNA"/>
</dbReference>
<evidence type="ECO:0000259" key="8">
    <source>
        <dbReference type="Pfam" id="PF15864"/>
    </source>
</evidence>
<keyword evidence="4 5" id="KW-0472">Membrane</keyword>
<feature type="transmembrane region" description="Helical" evidence="5">
    <location>
        <begin position="83"/>
        <end position="103"/>
    </location>
</feature>
<evidence type="ECO:0000259" key="7">
    <source>
        <dbReference type="Pfam" id="PF11846"/>
    </source>
</evidence>
<gene>
    <name evidence="9" type="ORF">D7V21_09035</name>
</gene>